<dbReference type="Proteomes" id="UP000183940">
    <property type="component" value="Unassembled WGS sequence"/>
</dbReference>
<organism evidence="1 2">
    <name type="scientific">Roseofilum reptotaenium AO1-A</name>
    <dbReference type="NCBI Taxonomy" id="1925591"/>
    <lineage>
        <taxon>Bacteria</taxon>
        <taxon>Bacillati</taxon>
        <taxon>Cyanobacteriota</taxon>
        <taxon>Cyanophyceae</taxon>
        <taxon>Desertifilales</taxon>
        <taxon>Desertifilaceae</taxon>
        <taxon>Roseofilum</taxon>
    </lineage>
</organism>
<keyword evidence="2" id="KW-1185">Reference proteome</keyword>
<evidence type="ECO:0000313" key="1">
    <source>
        <dbReference type="EMBL" id="OJJ25088.1"/>
    </source>
</evidence>
<comment type="caution">
    <text evidence="1">The sequence shown here is derived from an EMBL/GenBank/DDBJ whole genome shotgun (WGS) entry which is preliminary data.</text>
</comment>
<dbReference type="AlphaFoldDB" id="A0A1L9QQX5"/>
<sequence length="229" mass="24975">MINHNPFTHILRGISISIFTASISTLAVNPAHAFSIGKYRVNNHPDGNAAPPAYCLRLDGLVSGNSSDIYTFNCEDSQSEVFLEYDGSSVTISGKVFGGLDVGSSYDNPVVWDLDFTYNNVTTNGDGLVVWGDGQGQGNISSTVGSYDLFDYKGVHDYSFKIDTDHRGEEGYSGWGWLNHADEGTLREDATHLYASDWLFTVEKVPEPSAVLGLAFIAGFAALKRRQSR</sequence>
<accession>A0A1L9QQX5</accession>
<proteinExistence type="predicted"/>
<evidence type="ECO:0008006" key="3">
    <source>
        <dbReference type="Google" id="ProtNLM"/>
    </source>
</evidence>
<evidence type="ECO:0000313" key="2">
    <source>
        <dbReference type="Proteomes" id="UP000183940"/>
    </source>
</evidence>
<dbReference type="NCBIfam" id="TIGR02595">
    <property type="entry name" value="PEP_CTERM"/>
    <property type="match status" value="1"/>
</dbReference>
<gene>
    <name evidence="1" type="ORF">BI308_12900</name>
</gene>
<name>A0A1L9QQX5_9CYAN</name>
<dbReference type="InterPro" id="IPR013424">
    <property type="entry name" value="Ice-binding_C"/>
</dbReference>
<protein>
    <recommendedName>
        <fullName evidence="3">PEP-CTERM protein-sorting domain-containing protein</fullName>
    </recommendedName>
</protein>
<reference evidence="1" key="1">
    <citation type="submission" date="2016-10" db="EMBL/GenBank/DDBJ databases">
        <title>CRISPR-Cas defence system in Roseofilum reptotaenium: evidence of a bacteriophage-cyanobacterium arms race in the coral black band disease.</title>
        <authorList>
            <person name="Buerger P."/>
            <person name="Wood-Charlson E.M."/>
            <person name="Weynberg K.D."/>
            <person name="Willis B."/>
            <person name="Van Oppen M.J."/>
        </authorList>
    </citation>
    <scope>NUCLEOTIDE SEQUENCE [LARGE SCALE GENOMIC DNA]</scope>
    <source>
        <strain evidence="1">AO1-A</strain>
    </source>
</reference>
<dbReference type="EMBL" id="MLAW01000021">
    <property type="protein sequence ID" value="OJJ25088.1"/>
    <property type="molecule type" value="Genomic_DNA"/>
</dbReference>